<gene>
    <name evidence="2" type="ORF">GCM10020221_05440</name>
</gene>
<dbReference type="InterPro" id="IPR036052">
    <property type="entry name" value="TrpB-like_PALP_sf"/>
</dbReference>
<evidence type="ECO:0000313" key="2">
    <source>
        <dbReference type="EMBL" id="GAA2912596.1"/>
    </source>
</evidence>
<dbReference type="SUPFAM" id="SSF53686">
    <property type="entry name" value="Tryptophan synthase beta subunit-like PLP-dependent enzymes"/>
    <property type="match status" value="1"/>
</dbReference>
<accession>A0ABN3WF82</accession>
<feature type="compositionally biased region" description="Low complexity" evidence="1">
    <location>
        <begin position="57"/>
        <end position="78"/>
    </location>
</feature>
<dbReference type="EMBL" id="BAAAXZ010000021">
    <property type="protein sequence ID" value="GAA2912596.1"/>
    <property type="molecule type" value="Genomic_DNA"/>
</dbReference>
<organism evidence="2 3">
    <name type="scientific">Streptomyces thioluteus</name>
    <dbReference type="NCBI Taxonomy" id="66431"/>
    <lineage>
        <taxon>Bacteria</taxon>
        <taxon>Bacillati</taxon>
        <taxon>Actinomycetota</taxon>
        <taxon>Actinomycetes</taxon>
        <taxon>Kitasatosporales</taxon>
        <taxon>Streptomycetaceae</taxon>
        <taxon>Streptomyces</taxon>
    </lineage>
</organism>
<name>A0ABN3WF82_STRTU</name>
<evidence type="ECO:0000256" key="1">
    <source>
        <dbReference type="SAM" id="MobiDB-lite"/>
    </source>
</evidence>
<protein>
    <submittedName>
        <fullName evidence="2">Uncharacterized protein</fullName>
    </submittedName>
</protein>
<comment type="caution">
    <text evidence="2">The sequence shown here is derived from an EMBL/GenBank/DDBJ whole genome shotgun (WGS) entry which is preliminary data.</text>
</comment>
<dbReference type="Proteomes" id="UP001501102">
    <property type="component" value="Unassembled WGS sequence"/>
</dbReference>
<evidence type="ECO:0000313" key="3">
    <source>
        <dbReference type="Proteomes" id="UP001501102"/>
    </source>
</evidence>
<feature type="region of interest" description="Disordered" evidence="1">
    <location>
        <begin position="52"/>
        <end position="91"/>
    </location>
</feature>
<reference evidence="2 3" key="1">
    <citation type="journal article" date="2019" name="Int. J. Syst. Evol. Microbiol.">
        <title>The Global Catalogue of Microorganisms (GCM) 10K type strain sequencing project: providing services to taxonomists for standard genome sequencing and annotation.</title>
        <authorList>
            <consortium name="The Broad Institute Genomics Platform"/>
            <consortium name="The Broad Institute Genome Sequencing Center for Infectious Disease"/>
            <person name="Wu L."/>
            <person name="Ma J."/>
        </authorList>
    </citation>
    <scope>NUCLEOTIDE SEQUENCE [LARGE SCALE GENOMIC DNA]</scope>
    <source>
        <strain evidence="2 3">JCM 4087</strain>
    </source>
</reference>
<keyword evidence="3" id="KW-1185">Reference proteome</keyword>
<proteinExistence type="predicted"/>
<dbReference type="Gene3D" id="3.40.50.1100">
    <property type="match status" value="1"/>
</dbReference>
<sequence>MIPVASGSQLTKIDKGLKELIALGLVEDRPYRIFGAQAAGCAPVSRAYKDGHDVVRPVKPTRSPSPSPSATRPTGRTSWTSRGGRAVRWRT</sequence>